<dbReference type="InterPro" id="IPR029069">
    <property type="entry name" value="HotDog_dom_sf"/>
</dbReference>
<dbReference type="SUPFAM" id="SSF54637">
    <property type="entry name" value="Thioesterase/thiol ester dehydrase-isomerase"/>
    <property type="match status" value="1"/>
</dbReference>
<proteinExistence type="predicted"/>
<keyword evidence="2" id="KW-1185">Reference proteome</keyword>
<protein>
    <submittedName>
        <fullName evidence="1">Thioesterase family protein</fullName>
    </submittedName>
</protein>
<keyword evidence="1" id="KW-0614">Plasmid</keyword>
<evidence type="ECO:0000313" key="1">
    <source>
        <dbReference type="EMBL" id="WEX91646.1"/>
    </source>
</evidence>
<sequence>MNVRFYTGLFDDASLRFLGCLGQASINSRRITLVGRMSGMVVEFKEEVKSGGLLTNRAPAKWAGRCSLSNIKMCYLMGNVHATVEVVSVMFYVQTRQTTALLDGIRGAAESTP</sequence>
<dbReference type="EMBL" id="CP120375">
    <property type="protein sequence ID" value="WEX91646.1"/>
    <property type="molecule type" value="Genomic_DNA"/>
</dbReference>
<name>A0ABY8DRT2_9HYPH</name>
<dbReference type="RefSeq" id="WP_280663604.1">
    <property type="nucleotide sequence ID" value="NZ_CP120375.1"/>
</dbReference>
<organism evidence="1 2">
    <name type="scientific">Sinorhizobium garamanticum</name>
    <dbReference type="NCBI Taxonomy" id="680247"/>
    <lineage>
        <taxon>Bacteria</taxon>
        <taxon>Pseudomonadati</taxon>
        <taxon>Pseudomonadota</taxon>
        <taxon>Alphaproteobacteria</taxon>
        <taxon>Hyphomicrobiales</taxon>
        <taxon>Rhizobiaceae</taxon>
        <taxon>Sinorhizobium/Ensifer group</taxon>
        <taxon>Sinorhizobium</taxon>
    </lineage>
</organism>
<evidence type="ECO:0000313" key="2">
    <source>
        <dbReference type="Proteomes" id="UP001229355"/>
    </source>
</evidence>
<accession>A0ABY8DRT2</accession>
<dbReference type="Proteomes" id="UP001229355">
    <property type="component" value="Plasmid unnamed"/>
</dbReference>
<reference evidence="1 2" key="1">
    <citation type="submission" date="2023-03" db="EMBL/GenBank/DDBJ databases">
        <authorList>
            <person name="Kaur S."/>
            <person name="Espinosa-Saiz D."/>
            <person name="Velazquez E."/>
            <person name="Menendez E."/>
            <person name="diCenzo G.C."/>
        </authorList>
    </citation>
    <scope>NUCLEOTIDE SEQUENCE [LARGE SCALE GENOMIC DNA]</scope>
    <source>
        <strain evidence="1 2">LMG 24692</strain>
        <plasmid evidence="1 2">unnamed</plasmid>
    </source>
</reference>
<geneLocation type="plasmid" evidence="1 2">
    <name>unnamed</name>
</geneLocation>
<gene>
    <name evidence="1" type="ORF">PZN02_005933</name>
</gene>